<evidence type="ECO:0000313" key="2">
    <source>
        <dbReference type="Proteomes" id="UP000665047"/>
    </source>
</evidence>
<dbReference type="EMBL" id="CP072455">
    <property type="protein sequence ID" value="QTL40568.1"/>
    <property type="molecule type" value="Genomic_DNA"/>
</dbReference>
<gene>
    <name evidence="1" type="ORF">HGO23_04035</name>
</gene>
<proteinExistence type="predicted"/>
<dbReference type="RefSeq" id="WP_209028037.1">
    <property type="nucleotide sequence ID" value="NZ_CP072455.1"/>
</dbReference>
<accession>A0ABX7VJ26</accession>
<keyword evidence="2" id="KW-1185">Reference proteome</keyword>
<evidence type="ECO:0000313" key="1">
    <source>
        <dbReference type="EMBL" id="QTL40568.1"/>
    </source>
</evidence>
<name>A0ABX7VJ26_XENBU</name>
<protein>
    <submittedName>
        <fullName evidence="1">Uncharacterized protein</fullName>
    </submittedName>
</protein>
<dbReference type="Proteomes" id="UP000665047">
    <property type="component" value="Chromosome"/>
</dbReference>
<organism evidence="1 2">
    <name type="scientific">Xenorhabdus budapestensis</name>
    <dbReference type="NCBI Taxonomy" id="290110"/>
    <lineage>
        <taxon>Bacteria</taxon>
        <taxon>Pseudomonadati</taxon>
        <taxon>Pseudomonadota</taxon>
        <taxon>Gammaproteobacteria</taxon>
        <taxon>Enterobacterales</taxon>
        <taxon>Morganellaceae</taxon>
        <taxon>Xenorhabdus</taxon>
    </lineage>
</organism>
<reference evidence="1 2" key="1">
    <citation type="submission" date="2021-03" db="EMBL/GenBank/DDBJ databases">
        <title>Complete Genome Sequence Data of Xenorhabdus budapestensis strain C72, a Candidate Biological Control Agent, from China.</title>
        <authorList>
            <person name="LI B."/>
            <person name="WANG S."/>
            <person name="QIU D."/>
        </authorList>
    </citation>
    <scope>NUCLEOTIDE SEQUENCE [LARGE SCALE GENOMIC DNA]</scope>
    <source>
        <strain evidence="1 2">C-7-2</strain>
    </source>
</reference>
<sequence length="67" mass="7404">MDSKEIALAYQKLESAINTEKALSMAYEIASGSHMPDSVRELFTQLMNAVSEHRSELQGAASDILFK</sequence>